<dbReference type="FunFam" id="2.60.40.10:FF:000036">
    <property type="entry name" value="receptor-type tyrosine-protein phosphatase delta isoform X1"/>
    <property type="match status" value="1"/>
</dbReference>
<dbReference type="SUPFAM" id="SSF48726">
    <property type="entry name" value="Immunoglobulin"/>
    <property type="match status" value="3"/>
</dbReference>
<keyword evidence="5" id="KW-0393">Immunoglobulin domain</keyword>
<evidence type="ECO:0000313" key="8">
    <source>
        <dbReference type="EMBL" id="KAF5403842.1"/>
    </source>
</evidence>
<dbReference type="PANTHER" id="PTHR44170">
    <property type="entry name" value="PROTEIN SIDEKICK"/>
    <property type="match status" value="1"/>
</dbReference>
<dbReference type="InterPro" id="IPR036179">
    <property type="entry name" value="Ig-like_dom_sf"/>
</dbReference>
<proteinExistence type="predicted"/>
<dbReference type="InterPro" id="IPR036116">
    <property type="entry name" value="FN3_sf"/>
</dbReference>
<dbReference type="Pfam" id="PF00041">
    <property type="entry name" value="fn3"/>
    <property type="match status" value="4"/>
</dbReference>
<reference evidence="8" key="1">
    <citation type="submission" date="2019-05" db="EMBL/GenBank/DDBJ databases">
        <title>Annotation for the trematode Paragonimus heterotremus.</title>
        <authorList>
            <person name="Choi Y.-J."/>
        </authorList>
    </citation>
    <scope>NUCLEOTIDE SEQUENCE</scope>
    <source>
        <strain evidence="8">LC</strain>
    </source>
</reference>
<dbReference type="InterPro" id="IPR003599">
    <property type="entry name" value="Ig_sub"/>
</dbReference>
<dbReference type="InterPro" id="IPR013098">
    <property type="entry name" value="Ig_I-set"/>
</dbReference>
<dbReference type="SMART" id="SM00408">
    <property type="entry name" value="IGc2"/>
    <property type="match status" value="3"/>
</dbReference>
<feature type="domain" description="Ig-like" evidence="6">
    <location>
        <begin position="25"/>
        <end position="116"/>
    </location>
</feature>
<evidence type="ECO:0000313" key="9">
    <source>
        <dbReference type="Proteomes" id="UP000748531"/>
    </source>
</evidence>
<dbReference type="InterPro" id="IPR007110">
    <property type="entry name" value="Ig-like_dom"/>
</dbReference>
<dbReference type="Proteomes" id="UP000748531">
    <property type="component" value="Unassembled WGS sequence"/>
</dbReference>
<dbReference type="InterPro" id="IPR013783">
    <property type="entry name" value="Ig-like_fold"/>
</dbReference>
<sequence length="771" mass="84276">MHAERKHDTTMPKLGMVYIEVTSGPAKIVQPPLDTKAIAGESVLFYCQAEGNPIPRIVFKWNDYELTHNRPGMQLKMVSADSISLRAKLEAEHNGNTVTCFAQNQVGSDSATAQITVYGTNETPARGFPKVRQDPSATISQVGSSAHLQCEVSAEPRATISWIKDQFYLVDLSASRFRLVGSGSLVIDTLLETDSGSYECMARNVVGTVLSNSGHLHVRRIQFPPNINEIPERVDVAPGQQTNLTCRAGGFPVPMVWWSTMGTPAGPLVSGPVLMAERMLTEPQPNEATLRLTDITESHEYYCIAKNGLGLVRRNVSVMVKELPAAPTELDARPIGGTYAVLWWRHSNSPNVESYTLSLEVKNNELGKLGRRQVANIVPSDETSVPFNLSGHPAGSDKHFMSYNLTGLTPYTEYVTRVHAVSQTAGLSLPSKPVQFRTSELAPSSPPQVFHATVVSPTSVLITWKPPLESNGRITGYKVYYTTRPEDPVSSWLVARTSEERHHITQLVPNATYYLKANAYNAAGDGPFSEVLPIIVTPGVPSGPTNFHGTSIDPTTIRLGWKAPDVPAGAELLAYQLRYRAASSDKSTLTHSDTTTATQTVTIGPELTEYFLKGLEPSTVYYLNLAGRTATGLGVATQIVVTTKDYLPEMPQGRKILVHGPNTIQVTWNGPKERISDIRHYKLTWRCLDCTPATTAATDQQNTDIHQKDLSQMGQRKVLANYGSSPTHLYTATIGDLIPDTSYQISVAAANMRGLGDSYTYPVVRTKVQGE</sequence>
<gene>
    <name evidence="8" type="ORF">PHET_02674</name>
</gene>
<dbReference type="PRINTS" id="PR00014">
    <property type="entry name" value="FNTYPEIII"/>
</dbReference>
<evidence type="ECO:0000259" key="6">
    <source>
        <dbReference type="PROSITE" id="PS50835"/>
    </source>
</evidence>
<dbReference type="SMART" id="SM00409">
    <property type="entry name" value="IG"/>
    <property type="match status" value="3"/>
</dbReference>
<protein>
    <submittedName>
        <fullName evidence="8">Uncharacterized protein</fullName>
    </submittedName>
</protein>
<dbReference type="EMBL" id="LUCH01001013">
    <property type="protein sequence ID" value="KAF5403842.1"/>
    <property type="molecule type" value="Genomic_DNA"/>
</dbReference>
<dbReference type="CDD" id="cd00063">
    <property type="entry name" value="FN3"/>
    <property type="match status" value="4"/>
</dbReference>
<dbReference type="PROSITE" id="PS50835">
    <property type="entry name" value="IG_LIKE"/>
    <property type="match status" value="3"/>
</dbReference>
<dbReference type="PROSITE" id="PS50853">
    <property type="entry name" value="FN3"/>
    <property type="match status" value="4"/>
</dbReference>
<feature type="domain" description="Ig-like" evidence="6">
    <location>
        <begin position="225"/>
        <end position="317"/>
    </location>
</feature>
<feature type="domain" description="Fibronectin type-III" evidence="7">
    <location>
        <begin position="326"/>
        <end position="441"/>
    </location>
</feature>
<keyword evidence="3" id="KW-1015">Disulfide bond</keyword>
<name>A0A8J4TJI9_9TREM</name>
<comment type="caution">
    <text evidence="8">The sequence shown here is derived from an EMBL/GenBank/DDBJ whole genome shotgun (WGS) entry which is preliminary data.</text>
</comment>
<evidence type="ECO:0000256" key="3">
    <source>
        <dbReference type="ARBA" id="ARBA00023157"/>
    </source>
</evidence>
<evidence type="ECO:0000256" key="1">
    <source>
        <dbReference type="ARBA" id="ARBA00022729"/>
    </source>
</evidence>
<dbReference type="GO" id="GO:0098609">
    <property type="term" value="P:cell-cell adhesion"/>
    <property type="evidence" value="ECO:0007669"/>
    <property type="project" value="TreeGrafter"/>
</dbReference>
<dbReference type="AlphaFoldDB" id="A0A8J4TJI9"/>
<evidence type="ECO:0000256" key="5">
    <source>
        <dbReference type="ARBA" id="ARBA00023319"/>
    </source>
</evidence>
<keyword evidence="4" id="KW-0325">Glycoprotein</keyword>
<evidence type="ECO:0000256" key="4">
    <source>
        <dbReference type="ARBA" id="ARBA00023180"/>
    </source>
</evidence>
<dbReference type="Gene3D" id="2.60.40.10">
    <property type="entry name" value="Immunoglobulins"/>
    <property type="match status" value="7"/>
</dbReference>
<dbReference type="Pfam" id="PF07679">
    <property type="entry name" value="I-set"/>
    <property type="match status" value="1"/>
</dbReference>
<evidence type="ECO:0000259" key="7">
    <source>
        <dbReference type="PROSITE" id="PS50853"/>
    </source>
</evidence>
<organism evidence="8 9">
    <name type="scientific">Paragonimus heterotremus</name>
    <dbReference type="NCBI Taxonomy" id="100268"/>
    <lineage>
        <taxon>Eukaryota</taxon>
        <taxon>Metazoa</taxon>
        <taxon>Spiralia</taxon>
        <taxon>Lophotrochozoa</taxon>
        <taxon>Platyhelminthes</taxon>
        <taxon>Trematoda</taxon>
        <taxon>Digenea</taxon>
        <taxon>Plagiorchiida</taxon>
        <taxon>Troglotremata</taxon>
        <taxon>Troglotrematidae</taxon>
        <taxon>Paragonimus</taxon>
    </lineage>
</organism>
<dbReference type="OrthoDB" id="114660at2759"/>
<feature type="domain" description="Fibronectin type-III" evidence="7">
    <location>
        <begin position="543"/>
        <end position="649"/>
    </location>
</feature>
<dbReference type="FunFam" id="2.60.40.10:FF:000032">
    <property type="entry name" value="palladin isoform X1"/>
    <property type="match status" value="1"/>
</dbReference>
<keyword evidence="9" id="KW-1185">Reference proteome</keyword>
<dbReference type="SUPFAM" id="SSF49265">
    <property type="entry name" value="Fibronectin type III"/>
    <property type="match status" value="2"/>
</dbReference>
<dbReference type="InterPro" id="IPR003961">
    <property type="entry name" value="FN3_dom"/>
</dbReference>
<dbReference type="InterPro" id="IPR003598">
    <property type="entry name" value="Ig_sub2"/>
</dbReference>
<dbReference type="PANTHER" id="PTHR44170:SF56">
    <property type="entry name" value="FIBRONECTIN TYPE-III DOMAIN-CONTAINING PROTEIN"/>
    <property type="match status" value="1"/>
</dbReference>
<feature type="domain" description="Fibronectin type-III" evidence="7">
    <location>
        <begin position="446"/>
        <end position="539"/>
    </location>
</feature>
<accession>A0A8J4TJI9</accession>
<keyword evidence="2" id="KW-0677">Repeat</keyword>
<dbReference type="SMART" id="SM00060">
    <property type="entry name" value="FN3"/>
    <property type="match status" value="4"/>
</dbReference>
<evidence type="ECO:0000256" key="2">
    <source>
        <dbReference type="ARBA" id="ARBA00022737"/>
    </source>
</evidence>
<dbReference type="Pfam" id="PF13927">
    <property type="entry name" value="Ig_3"/>
    <property type="match status" value="2"/>
</dbReference>
<feature type="domain" description="Ig-like" evidence="6">
    <location>
        <begin position="129"/>
        <end position="211"/>
    </location>
</feature>
<keyword evidence="1" id="KW-0732">Signal</keyword>
<feature type="domain" description="Fibronectin type-III" evidence="7">
    <location>
        <begin position="650"/>
        <end position="769"/>
    </location>
</feature>